<comment type="caution">
    <text evidence="5">The sequence shown here is derived from an EMBL/GenBank/DDBJ whole genome shotgun (WGS) entry which is preliminary data.</text>
</comment>
<dbReference type="GO" id="GO:0003735">
    <property type="term" value="F:structural constituent of ribosome"/>
    <property type="evidence" value="ECO:0007669"/>
    <property type="project" value="InterPro"/>
</dbReference>
<evidence type="ECO:0000256" key="4">
    <source>
        <dbReference type="SAM" id="MobiDB-lite"/>
    </source>
</evidence>
<dbReference type="RefSeq" id="XP_018173609.1">
    <property type="nucleotide sequence ID" value="XM_018327893.1"/>
</dbReference>
<evidence type="ECO:0000313" key="7">
    <source>
        <dbReference type="Proteomes" id="UP000078340"/>
    </source>
</evidence>
<dbReference type="OMA" id="TMNGHTR"/>
<dbReference type="InterPro" id="IPR000271">
    <property type="entry name" value="Ribosomal_bL34"/>
</dbReference>
<dbReference type="NCBIfam" id="TIGR01030">
    <property type="entry name" value="rpmH_bact"/>
    <property type="match status" value="1"/>
</dbReference>
<dbReference type="KEGG" id="plj:28892942"/>
<dbReference type="AlphaFoldDB" id="A0A179GDD9"/>
<dbReference type="PANTHER" id="PTHR14503:SF4">
    <property type="entry name" value="LARGE RIBOSOMAL SUBUNIT PROTEIN BL34M"/>
    <property type="match status" value="1"/>
</dbReference>
<dbReference type="Pfam" id="PF00468">
    <property type="entry name" value="Ribosomal_L34"/>
    <property type="match status" value="1"/>
</dbReference>
<organism evidence="5 7">
    <name type="scientific">Purpureocillium lilacinum</name>
    <name type="common">Paecilomyces lilacinus</name>
    <dbReference type="NCBI Taxonomy" id="33203"/>
    <lineage>
        <taxon>Eukaryota</taxon>
        <taxon>Fungi</taxon>
        <taxon>Dikarya</taxon>
        <taxon>Ascomycota</taxon>
        <taxon>Pezizomycotina</taxon>
        <taxon>Sordariomycetes</taxon>
        <taxon>Hypocreomycetidae</taxon>
        <taxon>Hypocreales</taxon>
        <taxon>Ophiocordycipitaceae</taxon>
        <taxon>Purpureocillium</taxon>
    </lineage>
</organism>
<proteinExistence type="inferred from homology"/>
<evidence type="ECO:0000313" key="5">
    <source>
        <dbReference type="EMBL" id="OAQ75836.1"/>
    </source>
</evidence>
<feature type="region of interest" description="Disordered" evidence="4">
    <location>
        <begin position="26"/>
        <end position="52"/>
    </location>
</feature>
<name>A0A179GDD9_PURLI</name>
<dbReference type="PANTHER" id="PTHR14503">
    <property type="entry name" value="MITOCHONDRIAL RIBOSOMAL PROTEIN 34 FAMILY MEMBER"/>
    <property type="match status" value="1"/>
</dbReference>
<dbReference type="GO" id="GO:0006412">
    <property type="term" value="P:translation"/>
    <property type="evidence" value="ECO:0007669"/>
    <property type="project" value="InterPro"/>
</dbReference>
<dbReference type="GO" id="GO:0005762">
    <property type="term" value="C:mitochondrial large ribosomal subunit"/>
    <property type="evidence" value="ECO:0007669"/>
    <property type="project" value="TreeGrafter"/>
</dbReference>
<dbReference type="EMBL" id="LSBH01000004">
    <property type="protein sequence ID" value="OAQ80508.1"/>
    <property type="molecule type" value="Genomic_DNA"/>
</dbReference>
<sequence>MQSLTRLARPLLSKPLSSARTFTTLSPLRPSLTPLRRPSAFTSFTPAPTPATSTGAAIADVVPTGAVSSHPSLAGALQMRFGPRNTMNGHTRLVQKRRHGFLYRMKTKTGRRILLRRRLKGRRNVAW</sequence>
<accession>A0A179GDD9</accession>
<evidence type="ECO:0000256" key="3">
    <source>
        <dbReference type="ARBA" id="ARBA00023274"/>
    </source>
</evidence>
<dbReference type="OrthoDB" id="431691at2759"/>
<evidence type="ECO:0000256" key="2">
    <source>
        <dbReference type="ARBA" id="ARBA00022980"/>
    </source>
</evidence>
<gene>
    <name evidence="6" type="ORF">VFPBJ_06093</name>
    <name evidence="5" type="ORF">VFPFJ_10826</name>
</gene>
<keyword evidence="2 5" id="KW-0689">Ribosomal protein</keyword>
<reference evidence="5 7" key="1">
    <citation type="submission" date="2016-02" db="EMBL/GenBank/DDBJ databases">
        <title>Biosynthesis of antibiotic leucinostatins and their inhibition on Phytophthora in bio-control Purpureocillium lilacinum.</title>
        <authorList>
            <person name="Wang G."/>
            <person name="Liu Z."/>
            <person name="Lin R."/>
            <person name="Li E."/>
            <person name="Mao Z."/>
            <person name="Ling J."/>
            <person name="Yin W."/>
            <person name="Xie B."/>
        </authorList>
    </citation>
    <scope>NUCLEOTIDE SEQUENCE [LARGE SCALE GENOMIC DNA]</scope>
    <source>
        <strain evidence="6">PLBJ-1</strain>
        <strain evidence="5">PLFJ-1</strain>
    </source>
</reference>
<dbReference type="Proteomes" id="UP000078240">
    <property type="component" value="Unassembled WGS sequence"/>
</dbReference>
<evidence type="ECO:0000256" key="1">
    <source>
        <dbReference type="ARBA" id="ARBA00010111"/>
    </source>
</evidence>
<comment type="similarity">
    <text evidence="1">Belongs to the bacterial ribosomal protein bL34 family.</text>
</comment>
<protein>
    <submittedName>
        <fullName evidence="5">Ribosomal protein l34 domain-containing protein</fullName>
    </submittedName>
</protein>
<dbReference type="GeneID" id="28892942"/>
<dbReference type="Proteomes" id="UP000078340">
    <property type="component" value="Unassembled WGS sequence"/>
</dbReference>
<dbReference type="Gene3D" id="1.10.287.3980">
    <property type="match status" value="1"/>
</dbReference>
<keyword evidence="3" id="KW-0687">Ribonucleoprotein</keyword>
<dbReference type="EMBL" id="LSBI01000016">
    <property type="protein sequence ID" value="OAQ75836.1"/>
    <property type="molecule type" value="Genomic_DNA"/>
</dbReference>
<dbReference type="STRING" id="33203.A0A179GDD9"/>
<evidence type="ECO:0000313" key="6">
    <source>
        <dbReference type="EMBL" id="OAQ80508.1"/>
    </source>
</evidence>